<protein>
    <submittedName>
        <fullName evidence="5">Thioesterase II family protein</fullName>
    </submittedName>
</protein>
<evidence type="ECO:0000259" key="4">
    <source>
        <dbReference type="SMART" id="SM00824"/>
    </source>
</evidence>
<dbReference type="InterPro" id="IPR012223">
    <property type="entry name" value="TEII"/>
</dbReference>
<evidence type="ECO:0000313" key="6">
    <source>
        <dbReference type="Proteomes" id="UP001597261"/>
    </source>
</evidence>
<evidence type="ECO:0000256" key="1">
    <source>
        <dbReference type="ARBA" id="ARBA00007169"/>
    </source>
</evidence>
<dbReference type="Gene3D" id="3.40.50.1820">
    <property type="entry name" value="alpha/beta hydrolase"/>
    <property type="match status" value="1"/>
</dbReference>
<evidence type="ECO:0000313" key="5">
    <source>
        <dbReference type="EMBL" id="MFD1660504.1"/>
    </source>
</evidence>
<sequence length="271" mass="29760">MPVTPPDPVRRPPRPPAAWFPGTSAGTADRPRLVCFSYAGGTPSTFHDWPALLDGTAHVVSVLLPGRGLRLNEAPYTELAPLADDLATALADHGLTGDCVFFGHSMGALLAYEVACVLRDRGLPEPLHLVVSGSRAPSLYSDRTDHTRDDEDLLRVLRELGGLGPYDGTSVHVQRRLPALRADLRCCELYRWRPRTPLSCPVTAVSGTDDPIATEEQVDAWDRYTVGEFTRLHLPGDHFFINGESRTPLLRHVRSLCARLRGTPAFRRNAS</sequence>
<dbReference type="EMBL" id="JBHUDX010000053">
    <property type="protein sequence ID" value="MFD1660504.1"/>
    <property type="molecule type" value="Genomic_DNA"/>
</dbReference>
<keyword evidence="2" id="KW-0378">Hydrolase</keyword>
<dbReference type="InterPro" id="IPR029058">
    <property type="entry name" value="AB_hydrolase_fold"/>
</dbReference>
<organism evidence="5 6">
    <name type="scientific">Streptomyces caeni</name>
    <dbReference type="NCBI Taxonomy" id="2307231"/>
    <lineage>
        <taxon>Bacteria</taxon>
        <taxon>Bacillati</taxon>
        <taxon>Actinomycetota</taxon>
        <taxon>Actinomycetes</taxon>
        <taxon>Kitasatosporales</taxon>
        <taxon>Streptomycetaceae</taxon>
        <taxon>Streptomyces</taxon>
    </lineage>
</organism>
<dbReference type="PANTHER" id="PTHR11487:SF0">
    <property type="entry name" value="S-ACYL FATTY ACID SYNTHASE THIOESTERASE, MEDIUM CHAIN"/>
    <property type="match status" value="1"/>
</dbReference>
<name>A0ABW4IV96_9ACTN</name>
<dbReference type="RefSeq" id="WP_381084666.1">
    <property type="nucleotide sequence ID" value="NZ_JBHUDX010000053.1"/>
</dbReference>
<feature type="region of interest" description="Disordered" evidence="3">
    <location>
        <begin position="1"/>
        <end position="24"/>
    </location>
</feature>
<dbReference type="Proteomes" id="UP001597261">
    <property type="component" value="Unassembled WGS sequence"/>
</dbReference>
<gene>
    <name evidence="5" type="ORF">ACFSL4_20400</name>
</gene>
<feature type="domain" description="Thioesterase TesA-like" evidence="4">
    <location>
        <begin position="34"/>
        <end position="257"/>
    </location>
</feature>
<keyword evidence="6" id="KW-1185">Reference proteome</keyword>
<accession>A0ABW4IV96</accession>
<comment type="similarity">
    <text evidence="1">Belongs to the thioesterase family.</text>
</comment>
<comment type="caution">
    <text evidence="5">The sequence shown here is derived from an EMBL/GenBank/DDBJ whole genome shotgun (WGS) entry which is preliminary data.</text>
</comment>
<dbReference type="InterPro" id="IPR020802">
    <property type="entry name" value="TesA-like"/>
</dbReference>
<proteinExistence type="inferred from homology"/>
<dbReference type="Pfam" id="PF00975">
    <property type="entry name" value="Thioesterase"/>
    <property type="match status" value="1"/>
</dbReference>
<reference evidence="6" key="1">
    <citation type="journal article" date="2019" name="Int. J. Syst. Evol. Microbiol.">
        <title>The Global Catalogue of Microorganisms (GCM) 10K type strain sequencing project: providing services to taxonomists for standard genome sequencing and annotation.</title>
        <authorList>
            <consortium name="The Broad Institute Genomics Platform"/>
            <consortium name="The Broad Institute Genome Sequencing Center for Infectious Disease"/>
            <person name="Wu L."/>
            <person name="Ma J."/>
        </authorList>
    </citation>
    <scope>NUCLEOTIDE SEQUENCE [LARGE SCALE GENOMIC DNA]</scope>
    <source>
        <strain evidence="6">CGMCC 1.12470</strain>
    </source>
</reference>
<dbReference type="SMART" id="SM00824">
    <property type="entry name" value="PKS_TE"/>
    <property type="match status" value="1"/>
</dbReference>
<dbReference type="InterPro" id="IPR001031">
    <property type="entry name" value="Thioesterase"/>
</dbReference>
<evidence type="ECO:0000256" key="3">
    <source>
        <dbReference type="SAM" id="MobiDB-lite"/>
    </source>
</evidence>
<dbReference type="PANTHER" id="PTHR11487">
    <property type="entry name" value="THIOESTERASE"/>
    <property type="match status" value="1"/>
</dbReference>
<dbReference type="SUPFAM" id="SSF53474">
    <property type="entry name" value="alpha/beta-Hydrolases"/>
    <property type="match status" value="1"/>
</dbReference>
<evidence type="ECO:0000256" key="2">
    <source>
        <dbReference type="ARBA" id="ARBA00022801"/>
    </source>
</evidence>